<dbReference type="Proteomes" id="UP000289738">
    <property type="component" value="Chromosome B08"/>
</dbReference>
<evidence type="ECO:0000313" key="2">
    <source>
        <dbReference type="Proteomes" id="UP000289738"/>
    </source>
</evidence>
<sequence>MSITGIMCPGVTKRNTTKWSCGVWNPFLFWWISNWSANNGHVSIGMPAHIASKVEFHPQCVKNPPIEGCDSRHKSHSLAFENQANFDASTLQLKHCFLFEPSPTDPCCLVHKSLHQTCSNSRPPVPKQLTPAKETLGILNFSATWIVYGRLISETMQHAGSDNSSKIFSTGSLRRLAALKKLKALPSE</sequence>
<evidence type="ECO:0000313" key="1">
    <source>
        <dbReference type="EMBL" id="RYQ97232.1"/>
    </source>
</evidence>
<dbReference type="EMBL" id="SDMP01000018">
    <property type="protein sequence ID" value="RYQ97232.1"/>
    <property type="molecule type" value="Genomic_DNA"/>
</dbReference>
<dbReference type="AlphaFoldDB" id="A0A444Y5J2"/>
<accession>A0A444Y5J2</accession>
<comment type="caution">
    <text evidence="1">The sequence shown here is derived from an EMBL/GenBank/DDBJ whole genome shotgun (WGS) entry which is preliminary data.</text>
</comment>
<proteinExistence type="predicted"/>
<protein>
    <submittedName>
        <fullName evidence="1">Uncharacterized protein</fullName>
    </submittedName>
</protein>
<name>A0A444Y5J2_ARAHY</name>
<keyword evidence="2" id="KW-1185">Reference proteome</keyword>
<gene>
    <name evidence="1" type="ORF">Ahy_B08g093253</name>
</gene>
<reference evidence="1 2" key="1">
    <citation type="submission" date="2019-01" db="EMBL/GenBank/DDBJ databases">
        <title>Sequencing of cultivated peanut Arachis hypogaea provides insights into genome evolution and oil improvement.</title>
        <authorList>
            <person name="Chen X."/>
        </authorList>
    </citation>
    <scope>NUCLEOTIDE SEQUENCE [LARGE SCALE GENOMIC DNA]</scope>
    <source>
        <strain evidence="2">cv. Fuhuasheng</strain>
        <tissue evidence="1">Leaves</tissue>
    </source>
</reference>
<organism evidence="1 2">
    <name type="scientific">Arachis hypogaea</name>
    <name type="common">Peanut</name>
    <dbReference type="NCBI Taxonomy" id="3818"/>
    <lineage>
        <taxon>Eukaryota</taxon>
        <taxon>Viridiplantae</taxon>
        <taxon>Streptophyta</taxon>
        <taxon>Embryophyta</taxon>
        <taxon>Tracheophyta</taxon>
        <taxon>Spermatophyta</taxon>
        <taxon>Magnoliopsida</taxon>
        <taxon>eudicotyledons</taxon>
        <taxon>Gunneridae</taxon>
        <taxon>Pentapetalae</taxon>
        <taxon>rosids</taxon>
        <taxon>fabids</taxon>
        <taxon>Fabales</taxon>
        <taxon>Fabaceae</taxon>
        <taxon>Papilionoideae</taxon>
        <taxon>50 kb inversion clade</taxon>
        <taxon>dalbergioids sensu lato</taxon>
        <taxon>Dalbergieae</taxon>
        <taxon>Pterocarpus clade</taxon>
        <taxon>Arachis</taxon>
    </lineage>
</organism>